<name>A0A674EMZ3_SALTR</name>
<evidence type="ECO:0000256" key="4">
    <source>
        <dbReference type="ARBA" id="ARBA00023136"/>
    </source>
</evidence>
<evidence type="ECO:0000256" key="1">
    <source>
        <dbReference type="ARBA" id="ARBA00004141"/>
    </source>
</evidence>
<keyword evidence="4 5" id="KW-0472">Membrane</keyword>
<dbReference type="AlphaFoldDB" id="A0A674EMZ3"/>
<dbReference type="OMA" id="QHITIGF"/>
<evidence type="ECO:0000313" key="6">
    <source>
        <dbReference type="Ensembl" id="ENSSTUP00000109713.1"/>
    </source>
</evidence>
<feature type="transmembrane region" description="Helical" evidence="5">
    <location>
        <begin position="129"/>
        <end position="153"/>
    </location>
</feature>
<dbReference type="InParanoid" id="A0A674EMZ3"/>
<protein>
    <submittedName>
        <fullName evidence="6">Rh blood group, D antigen</fullName>
    </submittedName>
</protein>
<keyword evidence="2 5" id="KW-0812">Transmembrane</keyword>
<keyword evidence="7" id="KW-1185">Reference proteome</keyword>
<dbReference type="Proteomes" id="UP000472277">
    <property type="component" value="Chromosome 25"/>
</dbReference>
<feature type="transmembrane region" description="Helical" evidence="5">
    <location>
        <begin position="46"/>
        <end position="71"/>
    </location>
</feature>
<reference evidence="6" key="2">
    <citation type="submission" date="2025-09" db="UniProtKB">
        <authorList>
            <consortium name="Ensembl"/>
        </authorList>
    </citation>
    <scope>IDENTIFICATION</scope>
</reference>
<dbReference type="InterPro" id="IPR029020">
    <property type="entry name" value="Ammonium/urea_transptr"/>
</dbReference>
<dbReference type="GeneTree" id="ENSGT00950000182844"/>
<reference evidence="6" key="1">
    <citation type="submission" date="2025-08" db="UniProtKB">
        <authorList>
            <consortium name="Ensembl"/>
        </authorList>
    </citation>
    <scope>IDENTIFICATION</scope>
</reference>
<keyword evidence="3 5" id="KW-1133">Transmembrane helix</keyword>
<feature type="transmembrane region" description="Helical" evidence="5">
    <location>
        <begin position="16"/>
        <end position="34"/>
    </location>
</feature>
<evidence type="ECO:0000256" key="5">
    <source>
        <dbReference type="SAM" id="Phobius"/>
    </source>
</evidence>
<evidence type="ECO:0000256" key="3">
    <source>
        <dbReference type="ARBA" id="ARBA00022989"/>
    </source>
</evidence>
<dbReference type="GO" id="GO:0016020">
    <property type="term" value="C:membrane"/>
    <property type="evidence" value="ECO:0007669"/>
    <property type="project" value="UniProtKB-SubCell"/>
</dbReference>
<comment type="subcellular location">
    <subcellularLocation>
        <location evidence="1">Membrane</location>
        <topology evidence="1">Multi-pass membrane protein</topology>
    </subcellularLocation>
</comment>
<sequence>MAAQYASSLCSRLPPLLFFLQTGLILVFIFYVYIEQNVETKQHAFTNLLNFSGIGFILLVAAMAVQWVIILRSINKSHLVVAEMCTASSLIAIGAVLGNTNPVNLLRIALLEVSGIVLHSWLLQTFLKVWLLNTIMLLHIFRAFFGLMSWVLYRRGSKQQHEKEKIDHYLVLSLPGITGWTVQLLLERLSDLSPGSFYSTNVLLDSLEDCGLNHKPVHSCSGFPKLNFWRPPQDKKCFGDQAFWKFPNLAVPN</sequence>
<evidence type="ECO:0000256" key="2">
    <source>
        <dbReference type="ARBA" id="ARBA00022692"/>
    </source>
</evidence>
<organism evidence="6 7">
    <name type="scientific">Salmo trutta</name>
    <name type="common">Brown trout</name>
    <dbReference type="NCBI Taxonomy" id="8032"/>
    <lineage>
        <taxon>Eukaryota</taxon>
        <taxon>Metazoa</taxon>
        <taxon>Chordata</taxon>
        <taxon>Craniata</taxon>
        <taxon>Vertebrata</taxon>
        <taxon>Euteleostomi</taxon>
        <taxon>Actinopterygii</taxon>
        <taxon>Neopterygii</taxon>
        <taxon>Teleostei</taxon>
        <taxon>Protacanthopterygii</taxon>
        <taxon>Salmoniformes</taxon>
        <taxon>Salmonidae</taxon>
        <taxon>Salmoninae</taxon>
        <taxon>Salmo</taxon>
    </lineage>
</organism>
<dbReference type="Gene3D" id="1.10.3430.10">
    <property type="entry name" value="Ammonium transporter AmtB like domains"/>
    <property type="match status" value="1"/>
</dbReference>
<feature type="transmembrane region" description="Helical" evidence="5">
    <location>
        <begin position="77"/>
        <end position="98"/>
    </location>
</feature>
<evidence type="ECO:0000313" key="7">
    <source>
        <dbReference type="Proteomes" id="UP000472277"/>
    </source>
</evidence>
<feature type="transmembrane region" description="Helical" evidence="5">
    <location>
        <begin position="105"/>
        <end position="123"/>
    </location>
</feature>
<proteinExistence type="predicted"/>
<dbReference type="Ensembl" id="ENSSTUT00000117478.1">
    <property type="protein sequence ID" value="ENSSTUP00000109713.1"/>
    <property type="gene ID" value="ENSSTUG00000048711.1"/>
</dbReference>
<accession>A0A674EMZ3</accession>